<dbReference type="GO" id="GO:0002949">
    <property type="term" value="P:tRNA threonylcarbamoyladenosine modification"/>
    <property type="evidence" value="ECO:0007669"/>
    <property type="project" value="InterPro"/>
</dbReference>
<evidence type="ECO:0000313" key="11">
    <source>
        <dbReference type="EMBL" id="KCZ83795.1"/>
    </source>
</evidence>
<name>A0A059F627_9PROT</name>
<reference evidence="11 12" key="1">
    <citation type="journal article" date="2014" name="Antonie Van Leeuwenhoek">
        <title>Hyphomonas beringensis sp. nov. and Hyphomonas chukchiensis sp. nov., isolated from surface seawater of the Bering Sea and Chukchi Sea.</title>
        <authorList>
            <person name="Li C."/>
            <person name="Lai Q."/>
            <person name="Li G."/>
            <person name="Dong C."/>
            <person name="Wang J."/>
            <person name="Liao Y."/>
            <person name="Shao Z."/>
        </authorList>
    </citation>
    <scope>NUCLEOTIDE SEQUENCE [LARGE SCALE GENOMIC DNA]</scope>
    <source>
        <strain evidence="11 12">VP2</strain>
    </source>
</reference>
<evidence type="ECO:0000313" key="12">
    <source>
        <dbReference type="Proteomes" id="UP000024816"/>
    </source>
</evidence>
<keyword evidence="5" id="KW-0819">tRNA processing</keyword>
<dbReference type="GO" id="GO:0046872">
    <property type="term" value="F:metal ion binding"/>
    <property type="evidence" value="ECO:0007669"/>
    <property type="project" value="UniProtKB-KW"/>
</dbReference>
<organism evidence="11 12">
    <name type="scientific">Hyphomonas jannaschiana VP2</name>
    <dbReference type="NCBI Taxonomy" id="1280952"/>
    <lineage>
        <taxon>Bacteria</taxon>
        <taxon>Pseudomonadati</taxon>
        <taxon>Pseudomonadota</taxon>
        <taxon>Alphaproteobacteria</taxon>
        <taxon>Hyphomonadales</taxon>
        <taxon>Hyphomonadaceae</taxon>
        <taxon>Hyphomonas</taxon>
    </lineage>
</organism>
<proteinExistence type="inferred from homology"/>
<evidence type="ECO:0000256" key="4">
    <source>
        <dbReference type="ARBA" id="ARBA00022490"/>
    </source>
</evidence>
<sequence length="151" mass="16958">MHEMTVILECPDETSLRDVGARVARLLQAGDVIALHGELGAGKTTFSRGIISDYSGTTDVPSPTYTLVQLYDSGPFPIWHFDLYRLKSPDEVVELGWDETQDGIALIEWPERAGDHLPEWRLDVTIEILGEGRRVTLEPRGEGWQTRLHGF</sequence>
<keyword evidence="8" id="KW-0067">ATP-binding</keyword>
<evidence type="ECO:0000256" key="6">
    <source>
        <dbReference type="ARBA" id="ARBA00022723"/>
    </source>
</evidence>
<dbReference type="PANTHER" id="PTHR33540">
    <property type="entry name" value="TRNA THREONYLCARBAMOYLADENOSINE BIOSYNTHESIS PROTEIN TSAE"/>
    <property type="match status" value="1"/>
</dbReference>
<dbReference type="NCBIfam" id="TIGR00150">
    <property type="entry name" value="T6A_YjeE"/>
    <property type="match status" value="1"/>
</dbReference>
<dbReference type="SUPFAM" id="SSF52540">
    <property type="entry name" value="P-loop containing nucleoside triphosphate hydrolases"/>
    <property type="match status" value="1"/>
</dbReference>
<comment type="subcellular location">
    <subcellularLocation>
        <location evidence="1">Cytoplasm</location>
    </subcellularLocation>
</comment>
<comment type="caution">
    <text evidence="11">The sequence shown here is derived from an EMBL/GenBank/DDBJ whole genome shotgun (WGS) entry which is preliminary data.</text>
</comment>
<dbReference type="Proteomes" id="UP000024816">
    <property type="component" value="Unassembled WGS sequence"/>
</dbReference>
<gene>
    <name evidence="11" type="ORF">HJA_16934</name>
</gene>
<dbReference type="GO" id="GO:0005524">
    <property type="term" value="F:ATP binding"/>
    <property type="evidence" value="ECO:0007669"/>
    <property type="project" value="UniProtKB-KW"/>
</dbReference>
<dbReference type="InterPro" id="IPR003442">
    <property type="entry name" value="T6A_TsaE"/>
</dbReference>
<keyword evidence="7" id="KW-0547">Nucleotide-binding</keyword>
<keyword evidence="9" id="KW-0460">Magnesium</keyword>
<dbReference type="EMBL" id="ARYJ01000018">
    <property type="protein sequence ID" value="KCZ83795.1"/>
    <property type="molecule type" value="Genomic_DNA"/>
</dbReference>
<evidence type="ECO:0000256" key="5">
    <source>
        <dbReference type="ARBA" id="ARBA00022694"/>
    </source>
</evidence>
<dbReference type="Gene3D" id="3.40.50.300">
    <property type="entry name" value="P-loop containing nucleotide triphosphate hydrolases"/>
    <property type="match status" value="1"/>
</dbReference>
<evidence type="ECO:0000256" key="10">
    <source>
        <dbReference type="ARBA" id="ARBA00032441"/>
    </source>
</evidence>
<evidence type="ECO:0000256" key="7">
    <source>
        <dbReference type="ARBA" id="ARBA00022741"/>
    </source>
</evidence>
<dbReference type="InterPro" id="IPR027417">
    <property type="entry name" value="P-loop_NTPase"/>
</dbReference>
<protein>
    <recommendedName>
        <fullName evidence="3">tRNA threonylcarbamoyladenosine biosynthesis protein TsaE</fullName>
    </recommendedName>
    <alternativeName>
        <fullName evidence="10">t(6)A37 threonylcarbamoyladenosine biosynthesis protein TsaE</fullName>
    </alternativeName>
</protein>
<dbReference type="eggNOG" id="COG0802">
    <property type="taxonomic scope" value="Bacteria"/>
</dbReference>
<keyword evidence="4" id="KW-0963">Cytoplasm</keyword>
<accession>A0A059F627</accession>
<dbReference type="STRING" id="1280952.HJA_16934"/>
<keyword evidence="6" id="KW-0479">Metal-binding</keyword>
<dbReference type="GO" id="GO:0005737">
    <property type="term" value="C:cytoplasm"/>
    <property type="evidence" value="ECO:0007669"/>
    <property type="project" value="UniProtKB-SubCell"/>
</dbReference>
<dbReference type="AlphaFoldDB" id="A0A059F627"/>
<dbReference type="PANTHER" id="PTHR33540:SF2">
    <property type="entry name" value="TRNA THREONYLCARBAMOYLADENOSINE BIOSYNTHESIS PROTEIN TSAE"/>
    <property type="match status" value="1"/>
</dbReference>
<comment type="similarity">
    <text evidence="2">Belongs to the TsaE family.</text>
</comment>
<evidence type="ECO:0000256" key="8">
    <source>
        <dbReference type="ARBA" id="ARBA00022840"/>
    </source>
</evidence>
<dbReference type="Pfam" id="PF02367">
    <property type="entry name" value="TsaE"/>
    <property type="match status" value="1"/>
</dbReference>
<evidence type="ECO:0000256" key="2">
    <source>
        <dbReference type="ARBA" id="ARBA00007599"/>
    </source>
</evidence>
<evidence type="ECO:0000256" key="3">
    <source>
        <dbReference type="ARBA" id="ARBA00019010"/>
    </source>
</evidence>
<evidence type="ECO:0000256" key="9">
    <source>
        <dbReference type="ARBA" id="ARBA00022842"/>
    </source>
</evidence>
<dbReference type="PATRIC" id="fig|1280952.3.peg.3389"/>
<evidence type="ECO:0000256" key="1">
    <source>
        <dbReference type="ARBA" id="ARBA00004496"/>
    </source>
</evidence>
<keyword evidence="12" id="KW-1185">Reference proteome</keyword>